<feature type="signal peptide" evidence="1">
    <location>
        <begin position="1"/>
        <end position="18"/>
    </location>
</feature>
<keyword evidence="1" id="KW-0732">Signal</keyword>
<comment type="caution">
    <text evidence="3">The sequence shown here is derived from an EMBL/GenBank/DDBJ whole genome shotgun (WGS) entry which is preliminary data.</text>
</comment>
<evidence type="ECO:0000256" key="1">
    <source>
        <dbReference type="SAM" id="SignalP"/>
    </source>
</evidence>
<dbReference type="GO" id="GO:0001650">
    <property type="term" value="C:fibrillar center"/>
    <property type="evidence" value="ECO:0007669"/>
    <property type="project" value="TreeGrafter"/>
</dbReference>
<dbReference type="SUPFAM" id="SSF82171">
    <property type="entry name" value="DPP6 N-terminal domain-like"/>
    <property type="match status" value="1"/>
</dbReference>
<dbReference type="InterPro" id="IPR038801">
    <property type="entry name" value="TAF1C"/>
</dbReference>
<dbReference type="Pfam" id="PF20641">
    <property type="entry name" value="TAF1C_beta-prop"/>
    <property type="match status" value="1"/>
</dbReference>
<sequence>MQFSHEWKTLWPISSVHALPLLLQSPSLGPLCFNPIPKTLKFLLYSPSVLSPPFLPPPPSLSLPRFLKTSTCYDSPVLPTSSYAIAASFNDNPFSNCDDTVRCNRLESLRCPGDQVLVFFSTGENLDRVGFLVLSVRDSNLVVDSIFGSSLKFDHRIVRLSASPVKDCDVGSSTSALVGFLLASTLYAVHWFAVKIGGHGSGLRKPLLIYLGCKSFKSCAVAHACWNPHLSEECLVLLESGDLFLFDMNSSRVSTKFRGKRISVPQNEMSEWKAGEWFSCEFSWHPRILLVANSRAVYIVDMRFGKCQPSCLLTIELLNLKEVVGQDRFVAFSKAGNDGFLFSVASEHWLLLCDVRKPLMPLLRWAHNLLEPRYMTSFPLSVLRSNPGDDHYVGVSDMGFVIILGSFWINDFSIFCYGHPPSGTIPAYSAKISKLSNALYAWELPSLLSLSGQNCLCGSCLLMEEFGKEDLPEWIEWQQKKELVLGFFILDKELSSLLPKPGELGGFTLIRLMSSGKLELEQYCASWKVRVVASGHEETEKYIKDSPLCCMGDRKYKPTKKFSYLKLEYLYGHLNDDLAKILFSKFKKAPKIANEPKCPNERFIEFISEKLKSFGCKPPVSDFSVSDVFRDVIMPTSLFEIVCRVMWLKLPTDILEAAFPIYTEVQTPIDQKKATLEFPVIPDQDFSPLLFLKHPSYRSNKWSGKVQPSNDFVGPVLPLPASLVIDEISKHGYSFMEKVDEFSPEKAFALQCKSITGVAKEMGVHFSCGEVDKEYAVSLVNDNDETWVGSLNRSPFFLYEGSACPDELSCVDLLEEPKGSFVDGQRFNLFVAKLPEHDSVDNETNMDVMKCFDDLCPVELRFNSPVVEYAGEELSEYELLKTQFSRWQDAFLRYQNLHARLKPQRQNVKP</sequence>
<feature type="chain" id="PRO_5040142463" description="TAF1C beta-propeller domain-containing protein" evidence="1">
    <location>
        <begin position="19"/>
        <end position="910"/>
    </location>
</feature>
<evidence type="ECO:0000313" key="3">
    <source>
        <dbReference type="EMBL" id="KAJ8423134.1"/>
    </source>
</evidence>
<name>A0A9Q1GPD8_9CARY</name>
<gene>
    <name evidence="3" type="ORF">Cgig2_011755</name>
</gene>
<dbReference type="PANTHER" id="PTHR15319">
    <property type="entry name" value="TATA BOX-BINDING PROTEIN ASSOCIATED FACTOR RNA POLYMERASE I SUBUNIT C"/>
    <property type="match status" value="1"/>
</dbReference>
<accession>A0A9Q1GPD8</accession>
<proteinExistence type="predicted"/>
<dbReference type="EMBL" id="JAKOGI010002048">
    <property type="protein sequence ID" value="KAJ8423134.1"/>
    <property type="molecule type" value="Genomic_DNA"/>
</dbReference>
<dbReference type="InterPro" id="IPR049087">
    <property type="entry name" value="TAF1C_beta-prop"/>
</dbReference>
<dbReference type="AlphaFoldDB" id="A0A9Q1GPD8"/>
<evidence type="ECO:0000259" key="2">
    <source>
        <dbReference type="Pfam" id="PF20641"/>
    </source>
</evidence>
<evidence type="ECO:0000313" key="4">
    <source>
        <dbReference type="Proteomes" id="UP001153076"/>
    </source>
</evidence>
<feature type="domain" description="TAF1C beta-propeller" evidence="2">
    <location>
        <begin position="225"/>
        <end position="312"/>
    </location>
</feature>
<dbReference type="Proteomes" id="UP001153076">
    <property type="component" value="Unassembled WGS sequence"/>
</dbReference>
<keyword evidence="4" id="KW-1185">Reference proteome</keyword>
<dbReference type="PANTHER" id="PTHR15319:SF1">
    <property type="entry name" value="TATA BOX-BINDING PROTEIN-ASSOCIATED FACTOR RNA POLYMERASE I SUBUNIT C"/>
    <property type="match status" value="1"/>
</dbReference>
<protein>
    <recommendedName>
        <fullName evidence="2">TAF1C beta-propeller domain-containing protein</fullName>
    </recommendedName>
</protein>
<dbReference type="OrthoDB" id="2382881at2759"/>
<organism evidence="3 4">
    <name type="scientific">Carnegiea gigantea</name>
    <dbReference type="NCBI Taxonomy" id="171969"/>
    <lineage>
        <taxon>Eukaryota</taxon>
        <taxon>Viridiplantae</taxon>
        <taxon>Streptophyta</taxon>
        <taxon>Embryophyta</taxon>
        <taxon>Tracheophyta</taxon>
        <taxon>Spermatophyta</taxon>
        <taxon>Magnoliopsida</taxon>
        <taxon>eudicotyledons</taxon>
        <taxon>Gunneridae</taxon>
        <taxon>Pentapetalae</taxon>
        <taxon>Caryophyllales</taxon>
        <taxon>Cactineae</taxon>
        <taxon>Cactaceae</taxon>
        <taxon>Cactoideae</taxon>
        <taxon>Echinocereeae</taxon>
        <taxon>Carnegiea</taxon>
    </lineage>
</organism>
<reference evidence="3" key="1">
    <citation type="submission" date="2022-04" db="EMBL/GenBank/DDBJ databases">
        <title>Carnegiea gigantea Genome sequencing and assembly v2.</title>
        <authorList>
            <person name="Copetti D."/>
            <person name="Sanderson M.J."/>
            <person name="Burquez A."/>
            <person name="Wojciechowski M.F."/>
        </authorList>
    </citation>
    <scope>NUCLEOTIDE SEQUENCE</scope>
    <source>
        <strain evidence="3">SGP5-SGP5p</strain>
        <tissue evidence="3">Aerial part</tissue>
    </source>
</reference>
<dbReference type="GO" id="GO:0001164">
    <property type="term" value="F:RNA polymerase I core promoter sequence-specific DNA binding"/>
    <property type="evidence" value="ECO:0007669"/>
    <property type="project" value="TreeGrafter"/>
</dbReference>